<keyword evidence="2" id="KW-1185">Reference proteome</keyword>
<organism evidence="1 2">
    <name type="scientific">Ramlibacter aquaticus</name>
    <dbReference type="NCBI Taxonomy" id="2780094"/>
    <lineage>
        <taxon>Bacteria</taxon>
        <taxon>Pseudomonadati</taxon>
        <taxon>Pseudomonadota</taxon>
        <taxon>Betaproteobacteria</taxon>
        <taxon>Burkholderiales</taxon>
        <taxon>Comamonadaceae</taxon>
        <taxon>Ramlibacter</taxon>
    </lineage>
</organism>
<gene>
    <name evidence="1" type="ORF">IM725_07340</name>
</gene>
<reference evidence="1 2" key="1">
    <citation type="submission" date="2020-10" db="EMBL/GenBank/DDBJ databases">
        <title>Draft genome of Ramlibacter aquaticus LMG 30558.</title>
        <authorList>
            <person name="Props R."/>
        </authorList>
    </citation>
    <scope>NUCLEOTIDE SEQUENCE [LARGE SCALE GENOMIC DNA]</scope>
    <source>
        <strain evidence="1 2">LMG 30558</strain>
    </source>
</reference>
<protein>
    <submittedName>
        <fullName evidence="1">DUF1810 domain-containing protein</fullName>
    </submittedName>
</protein>
<dbReference type="Gene3D" id="1.25.40.380">
    <property type="entry name" value="Protein of unknown function DUF1810"/>
    <property type="match status" value="1"/>
</dbReference>
<dbReference type="InterPro" id="IPR036287">
    <property type="entry name" value="Rv1873-like_sf"/>
</dbReference>
<dbReference type="PIRSF" id="PIRSF008546">
    <property type="entry name" value="UCP008546"/>
    <property type="match status" value="1"/>
</dbReference>
<evidence type="ECO:0000313" key="2">
    <source>
        <dbReference type="Proteomes" id="UP000715965"/>
    </source>
</evidence>
<dbReference type="InterPro" id="IPR014937">
    <property type="entry name" value="DUF1810"/>
</dbReference>
<sequence length="142" mass="16237">MAADPFNLERFVAAQSPVWAEVCEELSQGRKRTHWMWFVFPQLKSLGRSETARFYGLANADEARAYLAHPLLRQRLLACCDSLLALEGMQAREILGEVDSMKLRSCLTLFDAVAPEEPRFHACLLRYFDGERDSLTLSALRR</sequence>
<evidence type="ECO:0000313" key="1">
    <source>
        <dbReference type="EMBL" id="MBE7940382.1"/>
    </source>
</evidence>
<comment type="caution">
    <text evidence="1">The sequence shown here is derived from an EMBL/GenBank/DDBJ whole genome shotgun (WGS) entry which is preliminary data.</text>
</comment>
<dbReference type="SUPFAM" id="SSF140736">
    <property type="entry name" value="Rv1873-like"/>
    <property type="match status" value="1"/>
</dbReference>
<accession>A0ABR9SF60</accession>
<dbReference type="RefSeq" id="WP_193779928.1">
    <property type="nucleotide sequence ID" value="NZ_JADDOJ010000021.1"/>
</dbReference>
<name>A0ABR9SF60_9BURK</name>
<dbReference type="Pfam" id="PF08837">
    <property type="entry name" value="DUF1810"/>
    <property type="match status" value="1"/>
</dbReference>
<proteinExistence type="predicted"/>
<dbReference type="Proteomes" id="UP000715965">
    <property type="component" value="Unassembled WGS sequence"/>
</dbReference>
<dbReference type="EMBL" id="JADDOJ010000021">
    <property type="protein sequence ID" value="MBE7940382.1"/>
    <property type="molecule type" value="Genomic_DNA"/>
</dbReference>